<name>A0A392TUK9_9FABA</name>
<reference evidence="1 2" key="1">
    <citation type="journal article" date="2018" name="Front. Plant Sci.">
        <title>Red Clover (Trifolium pratense) and Zigzag Clover (T. medium) - A Picture of Genomic Similarities and Differences.</title>
        <authorList>
            <person name="Dluhosova J."/>
            <person name="Istvanek J."/>
            <person name="Nedelnik J."/>
            <person name="Repkova J."/>
        </authorList>
    </citation>
    <scope>NUCLEOTIDE SEQUENCE [LARGE SCALE GENOMIC DNA]</scope>
    <source>
        <strain evidence="2">cv. 10/8</strain>
        <tissue evidence="1">Leaf</tissue>
    </source>
</reference>
<dbReference type="EMBL" id="LXQA010664906">
    <property type="protein sequence ID" value="MCI64871.1"/>
    <property type="molecule type" value="Genomic_DNA"/>
</dbReference>
<comment type="caution">
    <text evidence="1">The sequence shown here is derived from an EMBL/GenBank/DDBJ whole genome shotgun (WGS) entry which is preliminary data.</text>
</comment>
<organism evidence="1 2">
    <name type="scientific">Trifolium medium</name>
    <dbReference type="NCBI Taxonomy" id="97028"/>
    <lineage>
        <taxon>Eukaryota</taxon>
        <taxon>Viridiplantae</taxon>
        <taxon>Streptophyta</taxon>
        <taxon>Embryophyta</taxon>
        <taxon>Tracheophyta</taxon>
        <taxon>Spermatophyta</taxon>
        <taxon>Magnoliopsida</taxon>
        <taxon>eudicotyledons</taxon>
        <taxon>Gunneridae</taxon>
        <taxon>Pentapetalae</taxon>
        <taxon>rosids</taxon>
        <taxon>fabids</taxon>
        <taxon>Fabales</taxon>
        <taxon>Fabaceae</taxon>
        <taxon>Papilionoideae</taxon>
        <taxon>50 kb inversion clade</taxon>
        <taxon>NPAAA clade</taxon>
        <taxon>Hologalegina</taxon>
        <taxon>IRL clade</taxon>
        <taxon>Trifolieae</taxon>
        <taxon>Trifolium</taxon>
    </lineage>
</organism>
<dbReference type="Proteomes" id="UP000265520">
    <property type="component" value="Unassembled WGS sequence"/>
</dbReference>
<accession>A0A392TUK9</accession>
<sequence length="31" mass="3451">MVEKAELEQLLFGLVLHLGQQIDGVGFPKIQ</sequence>
<feature type="non-terminal residue" evidence="1">
    <location>
        <position position="31"/>
    </location>
</feature>
<protein>
    <submittedName>
        <fullName evidence="1">Uncharacterized protein</fullName>
    </submittedName>
</protein>
<evidence type="ECO:0000313" key="1">
    <source>
        <dbReference type="EMBL" id="MCI64871.1"/>
    </source>
</evidence>
<evidence type="ECO:0000313" key="2">
    <source>
        <dbReference type="Proteomes" id="UP000265520"/>
    </source>
</evidence>
<dbReference type="AlphaFoldDB" id="A0A392TUK9"/>
<keyword evidence="2" id="KW-1185">Reference proteome</keyword>
<proteinExistence type="predicted"/>